<organism evidence="9 10">
    <name type="scientific">Geodermatophilus sabuli</name>
    <dbReference type="NCBI Taxonomy" id="1564158"/>
    <lineage>
        <taxon>Bacteria</taxon>
        <taxon>Bacillati</taxon>
        <taxon>Actinomycetota</taxon>
        <taxon>Actinomycetes</taxon>
        <taxon>Geodermatophilales</taxon>
        <taxon>Geodermatophilaceae</taxon>
        <taxon>Geodermatophilus</taxon>
    </lineage>
</organism>
<feature type="transmembrane region" description="Helical" evidence="7">
    <location>
        <begin position="60"/>
        <end position="90"/>
    </location>
</feature>
<proteinExistence type="predicted"/>
<dbReference type="InterPro" id="IPR025338">
    <property type="entry name" value="DUF4244"/>
</dbReference>
<feature type="domain" description="Type II secretion system protein GspF" evidence="8">
    <location>
        <begin position="115"/>
        <end position="196"/>
    </location>
</feature>
<reference evidence="9 10" key="1">
    <citation type="submission" date="2017-09" db="EMBL/GenBank/DDBJ databases">
        <authorList>
            <person name="Ehlers B."/>
            <person name="Leendertz F.H."/>
        </authorList>
    </citation>
    <scope>NUCLEOTIDE SEQUENCE [LARGE SCALE GENOMIC DNA]</scope>
    <source>
        <strain evidence="9 10">DSM 46844</strain>
    </source>
</reference>
<dbReference type="Proteomes" id="UP000219514">
    <property type="component" value="Unassembled WGS sequence"/>
</dbReference>
<name>A0A285EDB4_9ACTN</name>
<feature type="compositionally biased region" description="Low complexity" evidence="6">
    <location>
        <begin position="311"/>
        <end position="320"/>
    </location>
</feature>
<feature type="compositionally biased region" description="Polar residues" evidence="6">
    <location>
        <begin position="242"/>
        <end position="258"/>
    </location>
</feature>
<feature type="compositionally biased region" description="Gly residues" evidence="6">
    <location>
        <begin position="281"/>
        <end position="292"/>
    </location>
</feature>
<evidence type="ECO:0000256" key="3">
    <source>
        <dbReference type="ARBA" id="ARBA00022692"/>
    </source>
</evidence>
<keyword evidence="2" id="KW-1003">Cell membrane</keyword>
<evidence type="ECO:0000256" key="7">
    <source>
        <dbReference type="SAM" id="Phobius"/>
    </source>
</evidence>
<feature type="region of interest" description="Disordered" evidence="6">
    <location>
        <begin position="242"/>
        <end position="322"/>
    </location>
</feature>
<gene>
    <name evidence="9" type="ORF">SAMN06893097_105172</name>
</gene>
<evidence type="ECO:0000313" key="9">
    <source>
        <dbReference type="EMBL" id="SNX96833.1"/>
    </source>
</evidence>
<evidence type="ECO:0000259" key="8">
    <source>
        <dbReference type="Pfam" id="PF00482"/>
    </source>
</evidence>
<evidence type="ECO:0000256" key="4">
    <source>
        <dbReference type="ARBA" id="ARBA00022989"/>
    </source>
</evidence>
<keyword evidence="3 7" id="KW-0812">Transmembrane</keyword>
<dbReference type="Pfam" id="PF14029">
    <property type="entry name" value="DUF4244"/>
    <property type="match status" value="1"/>
</dbReference>
<dbReference type="GO" id="GO:0005886">
    <property type="term" value="C:plasma membrane"/>
    <property type="evidence" value="ECO:0007669"/>
    <property type="project" value="UniProtKB-SubCell"/>
</dbReference>
<keyword evidence="5 7" id="KW-0472">Membrane</keyword>
<evidence type="ECO:0000256" key="5">
    <source>
        <dbReference type="ARBA" id="ARBA00023136"/>
    </source>
</evidence>
<feature type="transmembrane region" description="Helical" evidence="7">
    <location>
        <begin position="6"/>
        <end position="27"/>
    </location>
</feature>
<evidence type="ECO:0000256" key="1">
    <source>
        <dbReference type="ARBA" id="ARBA00004651"/>
    </source>
</evidence>
<dbReference type="InterPro" id="IPR018076">
    <property type="entry name" value="T2SS_GspF_dom"/>
</dbReference>
<dbReference type="AlphaFoldDB" id="A0A285EDB4"/>
<dbReference type="EMBL" id="OBDO01000005">
    <property type="protein sequence ID" value="SNX96833.1"/>
    <property type="molecule type" value="Genomic_DNA"/>
</dbReference>
<dbReference type="Pfam" id="PF00482">
    <property type="entry name" value="T2SSF"/>
    <property type="match status" value="1"/>
</dbReference>
<evidence type="ECO:0000313" key="10">
    <source>
        <dbReference type="Proteomes" id="UP000219514"/>
    </source>
</evidence>
<sequence length="383" mass="37904">MVGPAGASGGAVTATVVALLATALVLWSPERTDVAVRVRALAAPGATPSPRPGGGPRRSWALAGAAGVAAGVLVGGLLGVAASVVVAVLAERVLRRGSDHAEKEGAALTGDLPVACDLLAVCLAAGLPVGAALAAVAATVPAPLGPTLAEVAALHGLGASPRRSWAGVPGELAGLGRVLVRAGESGSAVVPALRSLGPTPAPRRAATLMPPYAGRGCGSSRRWVPASCRRSSVWAWRLSFSASPRTSSGEQRPSSTGRTPVHRSASAVGPMRRRCERRGSGPVGGPHDGGGPVTDSPAAHLDPAEPEEAELPVGEGAAAPTGRLRARWSRVRATGEAGMSTAEYAVGTVAACAFAAVLYRVVTGGSVVDALGELVSSALATLS</sequence>
<protein>
    <submittedName>
        <fullName evidence="9">Type II secretion system (T2SS), protein F</fullName>
    </submittedName>
</protein>
<keyword evidence="4 7" id="KW-1133">Transmembrane helix</keyword>
<evidence type="ECO:0000256" key="6">
    <source>
        <dbReference type="SAM" id="MobiDB-lite"/>
    </source>
</evidence>
<comment type="subcellular location">
    <subcellularLocation>
        <location evidence="1">Cell membrane</location>
        <topology evidence="1">Multi-pass membrane protein</topology>
    </subcellularLocation>
</comment>
<accession>A0A285EDB4</accession>
<keyword evidence="10" id="KW-1185">Reference proteome</keyword>
<evidence type="ECO:0000256" key="2">
    <source>
        <dbReference type="ARBA" id="ARBA00022475"/>
    </source>
</evidence>